<evidence type="ECO:0000313" key="2">
    <source>
        <dbReference type="EMBL" id="KAL0501245.1"/>
    </source>
</evidence>
<feature type="compositionally biased region" description="Low complexity" evidence="1">
    <location>
        <begin position="248"/>
        <end position="259"/>
    </location>
</feature>
<feature type="compositionally biased region" description="Polar residues" evidence="1">
    <location>
        <begin position="203"/>
        <end position="218"/>
    </location>
</feature>
<evidence type="ECO:0000313" key="3">
    <source>
        <dbReference type="Proteomes" id="UP001500131"/>
    </source>
</evidence>
<dbReference type="Proteomes" id="UP001500131">
    <property type="component" value="Unassembled WGS sequence"/>
</dbReference>
<feature type="compositionally biased region" description="Polar residues" evidence="1">
    <location>
        <begin position="107"/>
        <end position="116"/>
    </location>
</feature>
<protein>
    <submittedName>
        <fullName evidence="2">Uncharacterized protein</fullName>
    </submittedName>
</protein>
<accession>A0AAW3A7D4</accession>
<feature type="compositionally biased region" description="Basic residues" evidence="1">
    <location>
        <begin position="635"/>
        <end position="644"/>
    </location>
</feature>
<feature type="compositionally biased region" description="Acidic residues" evidence="1">
    <location>
        <begin position="564"/>
        <end position="579"/>
    </location>
</feature>
<feature type="compositionally biased region" description="Basic and acidic residues" evidence="1">
    <location>
        <begin position="623"/>
        <end position="634"/>
    </location>
</feature>
<dbReference type="EMBL" id="JBAMZK010000029">
    <property type="protein sequence ID" value="KAL0501245.1"/>
    <property type="molecule type" value="Genomic_DNA"/>
</dbReference>
<gene>
    <name evidence="2" type="ORF">Q4I31_004929</name>
</gene>
<reference evidence="2 3" key="1">
    <citation type="submission" date="2024-02" db="EMBL/GenBank/DDBJ databases">
        <title>FIRST GENOME SEQUENCES OF Leishmania (Viannia) shawi, Leishmania (Viannia) lindenbergi AND Leishmania (Viannia) utingensis.</title>
        <authorList>
            <person name="Resadore F."/>
            <person name="Custodio M.G.F."/>
            <person name="Boite M.C."/>
            <person name="Cupolillo E."/>
            <person name="Ferreira G.E.M."/>
        </authorList>
    </citation>
    <scope>NUCLEOTIDE SEQUENCE [LARGE SCALE GENOMIC DNA]</scope>
    <source>
        <strain evidence="2 3">MHOM/BR/1966/M15733</strain>
    </source>
</reference>
<feature type="region of interest" description="Disordered" evidence="1">
    <location>
        <begin position="46"/>
        <end position="305"/>
    </location>
</feature>
<organism evidence="2 3">
    <name type="scientific">Leishmania lindenbergi</name>
    <dbReference type="NCBI Taxonomy" id="651832"/>
    <lineage>
        <taxon>Eukaryota</taxon>
        <taxon>Discoba</taxon>
        <taxon>Euglenozoa</taxon>
        <taxon>Kinetoplastea</taxon>
        <taxon>Metakinetoplastina</taxon>
        <taxon>Trypanosomatida</taxon>
        <taxon>Trypanosomatidae</taxon>
        <taxon>Leishmaniinae</taxon>
        <taxon>Leishmania</taxon>
    </lineage>
</organism>
<feature type="compositionally biased region" description="Basic and acidic residues" evidence="1">
    <location>
        <begin position="295"/>
        <end position="305"/>
    </location>
</feature>
<feature type="region of interest" description="Disordered" evidence="1">
    <location>
        <begin position="564"/>
        <end position="647"/>
    </location>
</feature>
<sequence>METLDLPLNPGSATAILHPFNVLHVSHAVLRHALSVFNPDTAVVRRTHRRSRTHAEATESRFVTESADVGGDTASVASSRQSRRSARHAAGEPSSERRHRRHHSSSGDSVATPTTQHRSRRSSVESNKSSRSAADRIPAVPSNRRTRSAEEPLVASRRASVDSGNNSVTSAPGLSGGRVRRSHSDGARSRTRSLPGDQVVLATGSTGTNARLASSASHPLSAERTPSIASGLTPPLAPPPPVMDIGKPPLSSRRLSSLPTAASTPDVATRSRHRHHSTGSSGGLSSSSRRSSRSHRSDKDETSRRVIIIRDGEARRRLASKVAAWAPTSWWRRMQARNMTRQAHLIDHVIHAVPVLIVHYCCKLKRQLATLPLLCFCDLLPSPGTADTRGSTGGAAAGAAAAAWLPTEERFEKLPAPDAAHLLLTRWMLAATESYIEKLFFDGSLVVRQLRSKRTPRRLLGWGLRLASHAVFDPLLLSIVVPMLLSWGATPLTGDALSLLPSPPPRVLFTVPGAIRGLMISTVGVITQRLVMPLASQLVDRAVLTVFEAVEYLLMRRYARWSDGEDEDDDYNGDDEDNDDRASLASGVSEGAHSKQRVSASTAAITIDGDGPSGTATISAENRVQREQLQLRRERRERHKRRERRQAEREHAMKLAILRAIVYRVVASLAAQSFIDHPLSVLVELLRGRATLHLMGLLQPYATMTAASDGLSWANLWQYVLHLADENVTVRGAMKRGDADEGVPPLVTALRRAGRAIAQEVVVLTSSVLTTSGQTEAIATVQQRAAQTIAQGGIPSAADSADFMARTLLSLSPFYYGIQFTMIDKVLSFYMAVWTRLTKQ</sequence>
<feature type="compositionally biased region" description="Polar residues" evidence="1">
    <location>
        <begin position="162"/>
        <end position="172"/>
    </location>
</feature>
<dbReference type="AlphaFoldDB" id="A0AAW3A7D4"/>
<comment type="caution">
    <text evidence="2">The sequence shown here is derived from an EMBL/GenBank/DDBJ whole genome shotgun (WGS) entry which is preliminary data.</text>
</comment>
<evidence type="ECO:0000256" key="1">
    <source>
        <dbReference type="SAM" id="MobiDB-lite"/>
    </source>
</evidence>
<keyword evidence="3" id="KW-1185">Reference proteome</keyword>
<proteinExistence type="predicted"/>
<name>A0AAW3A7D4_9TRYP</name>